<dbReference type="Pfam" id="PF13472">
    <property type="entry name" value="Lipase_GDSL_2"/>
    <property type="match status" value="1"/>
</dbReference>
<evidence type="ECO:0000313" key="3">
    <source>
        <dbReference type="EMBL" id="KYC60615.1"/>
    </source>
</evidence>
<dbReference type="PANTHER" id="PTHR30383">
    <property type="entry name" value="THIOESTERASE 1/PROTEASE 1/LYSOPHOSPHOLIPASE L1"/>
    <property type="match status" value="1"/>
</dbReference>
<reference evidence="3 4" key="1">
    <citation type="submission" date="2016-01" db="EMBL/GenBank/DDBJ databases">
        <title>Genome Sequences of Twelve Sporeforming Bacillus Species Isolated from Foods.</title>
        <authorList>
            <person name="Berendsen E.M."/>
            <person name="Wells-Bennik M.H."/>
            <person name="Krawcyk A.O."/>
            <person name="De Jong A."/>
            <person name="Holsappel S."/>
            <person name="Eijlander R.T."/>
            <person name="Kuipers O.P."/>
        </authorList>
    </citation>
    <scope>NUCLEOTIDE SEQUENCE [LARGE SCALE GENOMIC DNA]</scope>
    <source>
        <strain evidence="3 4">B4098</strain>
    </source>
</reference>
<sequence length="271" mass="29866">MGKKGWLVVLLFFITAGVLGIGNWYYQANTGKTIEKAQQQYKKDLAKEKKRSLEAKAAKESAAKQIYEKHKGKELVYLPVGSSLTAGDFATKKSKTYAALLAARIHQGLGYKVKTINGYGKSGAGLKEHGADSLPHIIFNHPDLVTIEFGTFDLNRNAKNTYVSAGQFKKDLEHFVDEIRKSTGKKTKIILLTTWNSGQLSFTYDRAIEEVGKAKGVPVANIESVWLNRSDTHGQKGEKAATGKSDGWLANDKGHKEIANTVYKKAYGLLK</sequence>
<dbReference type="InterPro" id="IPR051532">
    <property type="entry name" value="Ester_Hydrolysis_Enzymes"/>
</dbReference>
<dbReference type="InterPro" id="IPR036514">
    <property type="entry name" value="SGNH_hydro_sf"/>
</dbReference>
<dbReference type="AlphaFoldDB" id="A0A150JTI9"/>
<dbReference type="PATRIC" id="fig|1398.26.peg.810"/>
<dbReference type="OMA" id="DLATIWQ"/>
<accession>A0A150JTI9</accession>
<evidence type="ECO:0000313" key="4">
    <source>
        <dbReference type="Proteomes" id="UP000075288"/>
    </source>
</evidence>
<dbReference type="InterPro" id="IPR013830">
    <property type="entry name" value="SGNH_hydro"/>
</dbReference>
<proteinExistence type="predicted"/>
<organism evidence="3 4">
    <name type="scientific">Heyndrickxia coagulans</name>
    <name type="common">Weizmannia coagulans</name>
    <dbReference type="NCBI Taxonomy" id="1398"/>
    <lineage>
        <taxon>Bacteria</taxon>
        <taxon>Bacillati</taxon>
        <taxon>Bacillota</taxon>
        <taxon>Bacilli</taxon>
        <taxon>Bacillales</taxon>
        <taxon>Bacillaceae</taxon>
        <taxon>Heyndrickxia</taxon>
    </lineage>
</organism>
<dbReference type="Proteomes" id="UP000075288">
    <property type="component" value="Unassembled WGS sequence"/>
</dbReference>
<keyword evidence="1" id="KW-0175">Coiled coil</keyword>
<dbReference type="SUPFAM" id="SSF52266">
    <property type="entry name" value="SGNH hydrolase"/>
    <property type="match status" value="1"/>
</dbReference>
<dbReference type="CDD" id="cd00229">
    <property type="entry name" value="SGNH_hydrolase"/>
    <property type="match status" value="1"/>
</dbReference>
<evidence type="ECO:0000259" key="2">
    <source>
        <dbReference type="Pfam" id="PF13472"/>
    </source>
</evidence>
<name>A0A150JTI9_HEYCO</name>
<gene>
    <name evidence="3" type="ORF">B4098_0778</name>
</gene>
<dbReference type="RefSeq" id="WP_013858392.1">
    <property type="nucleotide sequence ID" value="NZ_JARTFE010000012.1"/>
</dbReference>
<evidence type="ECO:0000256" key="1">
    <source>
        <dbReference type="SAM" id="Coils"/>
    </source>
</evidence>
<feature type="domain" description="SGNH hydrolase-type esterase" evidence="2">
    <location>
        <begin position="80"/>
        <end position="231"/>
    </location>
</feature>
<dbReference type="Gene3D" id="3.40.50.1110">
    <property type="entry name" value="SGNH hydrolase"/>
    <property type="match status" value="1"/>
</dbReference>
<feature type="coiled-coil region" evidence="1">
    <location>
        <begin position="36"/>
        <end position="63"/>
    </location>
</feature>
<dbReference type="EMBL" id="LQYG01000090">
    <property type="protein sequence ID" value="KYC60615.1"/>
    <property type="molecule type" value="Genomic_DNA"/>
</dbReference>
<protein>
    <recommendedName>
        <fullName evidence="2">SGNH hydrolase-type esterase domain-containing protein</fullName>
    </recommendedName>
</protein>
<comment type="caution">
    <text evidence="3">The sequence shown here is derived from an EMBL/GenBank/DDBJ whole genome shotgun (WGS) entry which is preliminary data.</text>
</comment>